<feature type="compositionally biased region" description="Polar residues" evidence="1">
    <location>
        <begin position="514"/>
        <end position="523"/>
    </location>
</feature>
<feature type="domain" description="Azaphilone pigments biosynthesis cluster protein L N-terminal" evidence="2">
    <location>
        <begin position="1"/>
        <end position="144"/>
    </location>
</feature>
<keyword evidence="4" id="KW-1185">Reference proteome</keyword>
<feature type="compositionally biased region" description="Basic and acidic residues" evidence="1">
    <location>
        <begin position="360"/>
        <end position="374"/>
    </location>
</feature>
<reference evidence="3" key="1">
    <citation type="journal article" date="2021" name="Nat. Commun.">
        <title>Genetic determinants of endophytism in the Arabidopsis root mycobiome.</title>
        <authorList>
            <person name="Mesny F."/>
            <person name="Miyauchi S."/>
            <person name="Thiergart T."/>
            <person name="Pickel B."/>
            <person name="Atanasova L."/>
            <person name="Karlsson M."/>
            <person name="Huettel B."/>
            <person name="Barry K.W."/>
            <person name="Haridas S."/>
            <person name="Chen C."/>
            <person name="Bauer D."/>
            <person name="Andreopoulos W."/>
            <person name="Pangilinan J."/>
            <person name="LaButti K."/>
            <person name="Riley R."/>
            <person name="Lipzen A."/>
            <person name="Clum A."/>
            <person name="Drula E."/>
            <person name="Henrissat B."/>
            <person name="Kohler A."/>
            <person name="Grigoriev I.V."/>
            <person name="Martin F.M."/>
            <person name="Hacquard S."/>
        </authorList>
    </citation>
    <scope>NUCLEOTIDE SEQUENCE</scope>
    <source>
        <strain evidence="3">FSSC 5 MPI-SDFR-AT-0091</strain>
    </source>
</reference>
<evidence type="ECO:0000313" key="4">
    <source>
        <dbReference type="Proteomes" id="UP000736672"/>
    </source>
</evidence>
<feature type="compositionally biased region" description="Basic and acidic residues" evidence="1">
    <location>
        <begin position="495"/>
        <end position="513"/>
    </location>
</feature>
<dbReference type="OrthoDB" id="3045089at2759"/>
<dbReference type="Pfam" id="PF17111">
    <property type="entry name" value="PigL_N"/>
    <property type="match status" value="1"/>
</dbReference>
<evidence type="ECO:0000256" key="1">
    <source>
        <dbReference type="SAM" id="MobiDB-lite"/>
    </source>
</evidence>
<dbReference type="AlphaFoldDB" id="A0A9P9HDC2"/>
<feature type="compositionally biased region" description="Basic and acidic residues" evidence="1">
    <location>
        <begin position="320"/>
        <end position="341"/>
    </location>
</feature>
<protein>
    <recommendedName>
        <fullName evidence="2">Azaphilone pigments biosynthesis cluster protein L N-terminal domain-containing protein</fullName>
    </recommendedName>
</protein>
<organism evidence="3 4">
    <name type="scientific">Fusarium solani</name>
    <name type="common">Filamentous fungus</name>
    <dbReference type="NCBI Taxonomy" id="169388"/>
    <lineage>
        <taxon>Eukaryota</taxon>
        <taxon>Fungi</taxon>
        <taxon>Dikarya</taxon>
        <taxon>Ascomycota</taxon>
        <taxon>Pezizomycotina</taxon>
        <taxon>Sordariomycetes</taxon>
        <taxon>Hypocreomycetidae</taxon>
        <taxon>Hypocreales</taxon>
        <taxon>Nectriaceae</taxon>
        <taxon>Fusarium</taxon>
        <taxon>Fusarium solani species complex</taxon>
    </lineage>
</organism>
<evidence type="ECO:0000259" key="2">
    <source>
        <dbReference type="Pfam" id="PF17111"/>
    </source>
</evidence>
<feature type="region of interest" description="Disordered" evidence="1">
    <location>
        <begin position="320"/>
        <end position="530"/>
    </location>
</feature>
<sequence length="575" mass="64938">MDPLSIIAGVAGIATAGVSLVEVLFDTIDSYQNAPKDIVSIARGVQDLSIILDQLKQVLIDGRNMHTRWLLKSVASAIRQIEYVHAEVWELIPRSGSGFERVKWTFRKGKVRDLLNKIETQKSTVQLVCTTLLLAIQQKKVTKHSRRRPGNDSEKYARSRLRRQAENLVKTAHESLLDLTQNSHQEEIEGSSPTDTDYSRRQQEPQTPLIDGSPTTPTIRVSGPEQDFPDDNEDLSPQKTPDETALWVYDMVFSPTAERKAHEGDVRPRPDESNALIIRNSQGTDIVLASKRPMAAEVVDDLLYDWTHLSWHDIKETSETVRVEPPEQPRRYSDERLRDEQGSNLEPPHQSRRKTRRHRGASEEHIRRGIRVEYESEGSSGGSARSEHWSYIDSQPSDSQRETARRRYSAHDSEREPPTPPSGHRTRSYSDAGPEPRRNPRHATVEDDPDDSMDDPARKRARARAAHEEARRRADAEFEKHRSHTQQPSRSNTNRSRDREADDGQGHREDHSSRANQSQTPSRIQRAAAASLLAGATEAFRVYKEPGGWDSKKSTRVLAAAAGAAAVPRVPDQND</sequence>
<feature type="compositionally biased region" description="Basic residues" evidence="1">
    <location>
        <begin position="350"/>
        <end position="359"/>
    </location>
</feature>
<accession>A0A9P9HDC2</accession>
<dbReference type="Proteomes" id="UP000736672">
    <property type="component" value="Unassembled WGS sequence"/>
</dbReference>
<proteinExistence type="predicted"/>
<evidence type="ECO:0000313" key="3">
    <source>
        <dbReference type="EMBL" id="KAH7254987.1"/>
    </source>
</evidence>
<feature type="compositionally biased region" description="Basic and acidic residues" evidence="1">
    <location>
        <begin position="465"/>
        <end position="480"/>
    </location>
</feature>
<comment type="caution">
    <text evidence="3">The sequence shown here is derived from an EMBL/GenBank/DDBJ whole genome shotgun (WGS) entry which is preliminary data.</text>
</comment>
<feature type="region of interest" description="Disordered" evidence="1">
    <location>
        <begin position="177"/>
        <end position="243"/>
    </location>
</feature>
<name>A0A9P9HDC2_FUSSL</name>
<feature type="region of interest" description="Disordered" evidence="1">
    <location>
        <begin position="140"/>
        <end position="159"/>
    </location>
</feature>
<dbReference type="EMBL" id="JAGTJS010000010">
    <property type="protein sequence ID" value="KAH7254987.1"/>
    <property type="molecule type" value="Genomic_DNA"/>
</dbReference>
<gene>
    <name evidence="3" type="ORF">B0J15DRAFT_495041</name>
</gene>
<feature type="compositionally biased region" description="Polar residues" evidence="1">
    <location>
        <begin position="485"/>
        <end position="494"/>
    </location>
</feature>
<feature type="compositionally biased region" description="Basic and acidic residues" evidence="1">
    <location>
        <begin position="399"/>
        <end position="417"/>
    </location>
</feature>
<dbReference type="InterPro" id="IPR031348">
    <property type="entry name" value="PigL_N"/>
</dbReference>